<evidence type="ECO:0000256" key="8">
    <source>
        <dbReference type="ARBA" id="ARBA00022989"/>
    </source>
</evidence>
<evidence type="ECO:0000256" key="11">
    <source>
        <dbReference type="SAM" id="Phobius"/>
    </source>
</evidence>
<dbReference type="CDD" id="cd03250">
    <property type="entry name" value="ABCC_MRP_domain1"/>
    <property type="match status" value="1"/>
</dbReference>
<comment type="subcellular location">
    <subcellularLocation>
        <location evidence="1">Vacuole membrane</location>
        <topology evidence="1">Multi-pass membrane protein</topology>
    </subcellularLocation>
</comment>
<dbReference type="PANTHER" id="PTHR24223:SF443">
    <property type="entry name" value="MULTIDRUG-RESISTANCE LIKE PROTEIN 1, ISOFORM I"/>
    <property type="match status" value="1"/>
</dbReference>
<evidence type="ECO:0000256" key="10">
    <source>
        <dbReference type="SAM" id="MobiDB-lite"/>
    </source>
</evidence>
<dbReference type="AlphaFoldDB" id="K1QEN4"/>
<feature type="region of interest" description="Disordered" evidence="10">
    <location>
        <begin position="506"/>
        <end position="525"/>
    </location>
</feature>
<evidence type="ECO:0000313" key="12">
    <source>
        <dbReference type="EMBL" id="EKC32378.1"/>
    </source>
</evidence>
<feature type="transmembrane region" description="Helical" evidence="11">
    <location>
        <begin position="12"/>
        <end position="33"/>
    </location>
</feature>
<dbReference type="GO" id="GO:0140359">
    <property type="term" value="F:ABC-type transporter activity"/>
    <property type="evidence" value="ECO:0007669"/>
    <property type="project" value="InterPro"/>
</dbReference>
<evidence type="ECO:0000256" key="5">
    <source>
        <dbReference type="ARBA" id="ARBA00022737"/>
    </source>
</evidence>
<dbReference type="GO" id="GO:0005774">
    <property type="term" value="C:vacuolar membrane"/>
    <property type="evidence" value="ECO:0007669"/>
    <property type="project" value="UniProtKB-SubCell"/>
</dbReference>
<comment type="similarity">
    <text evidence="2">Belongs to the ABC transporter superfamily. ABCC family. Conjugate transporter (TC 3.A.1.208) subfamily.</text>
</comment>
<evidence type="ECO:0000256" key="7">
    <source>
        <dbReference type="ARBA" id="ARBA00022840"/>
    </source>
</evidence>
<feature type="transmembrane region" description="Helical" evidence="11">
    <location>
        <begin position="686"/>
        <end position="706"/>
    </location>
</feature>
<proteinExistence type="inferred from homology"/>
<dbReference type="InterPro" id="IPR003439">
    <property type="entry name" value="ABC_transporter-like_ATP-bd"/>
</dbReference>
<accession>K1QEN4</accession>
<dbReference type="InParanoid" id="K1QEN4"/>
<dbReference type="HOGENOM" id="CLU_000604_27_1_1"/>
<evidence type="ECO:0000256" key="3">
    <source>
        <dbReference type="ARBA" id="ARBA00022448"/>
    </source>
</evidence>
<dbReference type="PROSITE" id="PS00211">
    <property type="entry name" value="ABC_TRANSPORTER_1"/>
    <property type="match status" value="2"/>
</dbReference>
<evidence type="ECO:0000256" key="6">
    <source>
        <dbReference type="ARBA" id="ARBA00022741"/>
    </source>
</evidence>
<feature type="transmembrane region" description="Helical" evidence="11">
    <location>
        <begin position="585"/>
        <end position="610"/>
    </location>
</feature>
<dbReference type="GO" id="GO:0016887">
    <property type="term" value="F:ATP hydrolysis activity"/>
    <property type="evidence" value="ECO:0007669"/>
    <property type="project" value="InterPro"/>
</dbReference>
<evidence type="ECO:0000256" key="4">
    <source>
        <dbReference type="ARBA" id="ARBA00022692"/>
    </source>
</evidence>
<dbReference type="EMBL" id="JH815879">
    <property type="protein sequence ID" value="EKC32378.1"/>
    <property type="molecule type" value="Genomic_DNA"/>
</dbReference>
<feature type="transmembrane region" description="Helical" evidence="11">
    <location>
        <begin position="777"/>
        <end position="793"/>
    </location>
</feature>
<keyword evidence="8 11" id="KW-1133">Transmembrane helix</keyword>
<feature type="transmembrane region" description="Helical" evidence="11">
    <location>
        <begin position="39"/>
        <end position="57"/>
    </location>
</feature>
<evidence type="ECO:0000256" key="2">
    <source>
        <dbReference type="ARBA" id="ARBA00009726"/>
    </source>
</evidence>
<dbReference type="Pfam" id="PF00664">
    <property type="entry name" value="ABC_membrane"/>
    <property type="match status" value="2"/>
</dbReference>
<feature type="transmembrane region" description="Helical" evidence="11">
    <location>
        <begin position="799"/>
        <end position="819"/>
    </location>
</feature>
<dbReference type="PROSITE" id="PS50893">
    <property type="entry name" value="ABC_TRANSPORTER_2"/>
    <property type="match status" value="2"/>
</dbReference>
<keyword evidence="6" id="KW-0547">Nucleotide-binding</keyword>
<name>K1QEN4_MAGGI</name>
<keyword evidence="9 11" id="KW-0472">Membrane</keyword>
<dbReference type="FunFam" id="3.40.50.300:FF:000074">
    <property type="entry name" value="Multidrug resistance-associated protein 5 isoform 1"/>
    <property type="match status" value="1"/>
</dbReference>
<reference evidence="12" key="1">
    <citation type="journal article" date="2012" name="Nature">
        <title>The oyster genome reveals stress adaptation and complexity of shell formation.</title>
        <authorList>
            <person name="Zhang G."/>
            <person name="Fang X."/>
            <person name="Guo X."/>
            <person name="Li L."/>
            <person name="Luo R."/>
            <person name="Xu F."/>
            <person name="Yang P."/>
            <person name="Zhang L."/>
            <person name="Wang X."/>
            <person name="Qi H."/>
            <person name="Xiong Z."/>
            <person name="Que H."/>
            <person name="Xie Y."/>
            <person name="Holland P.W."/>
            <person name="Paps J."/>
            <person name="Zhu Y."/>
            <person name="Wu F."/>
            <person name="Chen Y."/>
            <person name="Wang J."/>
            <person name="Peng C."/>
            <person name="Meng J."/>
            <person name="Yang L."/>
            <person name="Liu J."/>
            <person name="Wen B."/>
            <person name="Zhang N."/>
            <person name="Huang Z."/>
            <person name="Zhu Q."/>
            <person name="Feng Y."/>
            <person name="Mount A."/>
            <person name="Hedgecock D."/>
            <person name="Xu Z."/>
            <person name="Liu Y."/>
            <person name="Domazet-Loso T."/>
            <person name="Du Y."/>
            <person name="Sun X."/>
            <person name="Zhang S."/>
            <person name="Liu B."/>
            <person name="Cheng P."/>
            <person name="Jiang X."/>
            <person name="Li J."/>
            <person name="Fan D."/>
            <person name="Wang W."/>
            <person name="Fu W."/>
            <person name="Wang T."/>
            <person name="Wang B."/>
            <person name="Zhang J."/>
            <person name="Peng Z."/>
            <person name="Li Y."/>
            <person name="Li N."/>
            <person name="Wang J."/>
            <person name="Chen M."/>
            <person name="He Y."/>
            <person name="Tan F."/>
            <person name="Song X."/>
            <person name="Zheng Q."/>
            <person name="Huang R."/>
            <person name="Yang H."/>
            <person name="Du X."/>
            <person name="Chen L."/>
            <person name="Yang M."/>
            <person name="Gaffney P.M."/>
            <person name="Wang S."/>
            <person name="Luo L."/>
            <person name="She Z."/>
            <person name="Ming Y."/>
            <person name="Huang W."/>
            <person name="Zhang S."/>
            <person name="Huang B."/>
            <person name="Zhang Y."/>
            <person name="Qu T."/>
            <person name="Ni P."/>
            <person name="Miao G."/>
            <person name="Wang J."/>
            <person name="Wang Q."/>
            <person name="Steinberg C.E."/>
            <person name="Wang H."/>
            <person name="Li N."/>
            <person name="Qian L."/>
            <person name="Zhang G."/>
            <person name="Li Y."/>
            <person name="Yang H."/>
            <person name="Liu X."/>
            <person name="Wang J."/>
            <person name="Yin Y."/>
            <person name="Wang J."/>
        </authorList>
    </citation>
    <scope>NUCLEOTIDE SEQUENCE [LARGE SCALE GENOMIC DNA]</scope>
    <source>
        <strain evidence="12">05x7-T-G4-1.051#20</strain>
    </source>
</reference>
<dbReference type="FunFam" id="1.20.1560.10:FF:000013">
    <property type="entry name" value="ABC transporter C family member 2"/>
    <property type="match status" value="1"/>
</dbReference>
<dbReference type="SUPFAM" id="SSF52540">
    <property type="entry name" value="P-loop containing nucleoside triphosphate hydrolases"/>
    <property type="match status" value="2"/>
</dbReference>
<feature type="transmembrane region" description="Helical" evidence="11">
    <location>
        <begin position="165"/>
        <end position="185"/>
    </location>
</feature>
<feature type="transmembrane region" description="Helical" evidence="11">
    <location>
        <begin position="663"/>
        <end position="680"/>
    </location>
</feature>
<keyword evidence="3" id="KW-0813">Transport</keyword>
<dbReference type="SMART" id="SM00382">
    <property type="entry name" value="AAA"/>
    <property type="match status" value="2"/>
</dbReference>
<dbReference type="PANTHER" id="PTHR24223">
    <property type="entry name" value="ATP-BINDING CASSETTE SUB-FAMILY C"/>
    <property type="match status" value="1"/>
</dbReference>
<dbReference type="InterPro" id="IPR036640">
    <property type="entry name" value="ABC1_TM_sf"/>
</dbReference>
<dbReference type="Pfam" id="PF00005">
    <property type="entry name" value="ABC_tran"/>
    <property type="match status" value="2"/>
</dbReference>
<dbReference type="InterPro" id="IPR050173">
    <property type="entry name" value="ABC_transporter_C-like"/>
</dbReference>
<feature type="transmembrane region" description="Helical" evidence="11">
    <location>
        <begin position="134"/>
        <end position="153"/>
    </location>
</feature>
<organism evidence="12">
    <name type="scientific">Magallana gigas</name>
    <name type="common">Pacific oyster</name>
    <name type="synonym">Crassostrea gigas</name>
    <dbReference type="NCBI Taxonomy" id="29159"/>
    <lineage>
        <taxon>Eukaryota</taxon>
        <taxon>Metazoa</taxon>
        <taxon>Spiralia</taxon>
        <taxon>Lophotrochozoa</taxon>
        <taxon>Mollusca</taxon>
        <taxon>Bivalvia</taxon>
        <taxon>Autobranchia</taxon>
        <taxon>Pteriomorphia</taxon>
        <taxon>Ostreida</taxon>
        <taxon>Ostreoidea</taxon>
        <taxon>Ostreidae</taxon>
        <taxon>Magallana</taxon>
    </lineage>
</organism>
<protein>
    <submittedName>
        <fullName evidence="12">Multidrug resistance-associated protein 1</fullName>
    </submittedName>
</protein>
<dbReference type="InterPro" id="IPR003593">
    <property type="entry name" value="AAA+_ATPase"/>
</dbReference>
<dbReference type="GO" id="GO:0005524">
    <property type="term" value="F:ATP binding"/>
    <property type="evidence" value="ECO:0007669"/>
    <property type="project" value="UniProtKB-KW"/>
</dbReference>
<evidence type="ECO:0000256" key="9">
    <source>
        <dbReference type="ARBA" id="ARBA00023136"/>
    </source>
</evidence>
<keyword evidence="5" id="KW-0677">Repeat</keyword>
<gene>
    <name evidence="12" type="ORF">CGI_10011237</name>
</gene>
<dbReference type="Gene3D" id="1.20.1560.10">
    <property type="entry name" value="ABC transporter type 1, transmembrane domain"/>
    <property type="match status" value="2"/>
</dbReference>
<dbReference type="SUPFAM" id="SSF90123">
    <property type="entry name" value="ABC transporter transmembrane region"/>
    <property type="match status" value="2"/>
</dbReference>
<dbReference type="InterPro" id="IPR017871">
    <property type="entry name" value="ABC_transporter-like_CS"/>
</dbReference>
<keyword evidence="4 11" id="KW-0812">Transmembrane</keyword>
<dbReference type="Gene3D" id="3.40.50.300">
    <property type="entry name" value="P-loop containing nucleotide triphosphate hydrolases"/>
    <property type="match status" value="2"/>
</dbReference>
<keyword evidence="7" id="KW-0067">ATP-binding</keyword>
<dbReference type="InterPro" id="IPR011527">
    <property type="entry name" value="ABC1_TM_dom"/>
</dbReference>
<dbReference type="PROSITE" id="PS50929">
    <property type="entry name" value="ABC_TM1F"/>
    <property type="match status" value="2"/>
</dbReference>
<dbReference type="InterPro" id="IPR027417">
    <property type="entry name" value="P-loop_NTPase"/>
</dbReference>
<evidence type="ECO:0000256" key="1">
    <source>
        <dbReference type="ARBA" id="ARBA00004128"/>
    </source>
</evidence>
<sequence length="1104" mass="123750">MSVDCQRIQDAFMFQYEILSFFLVMSAGIYLIWNQMGVATLGSIAVIVVITVLNIIFGKLQQNYQSVILALKSSRIKLLNEVLNGIKVLKMYAWEPSFTRKLLNIRSREMVFLKKVCVVTAFSMLFSVHSPFMMNYFILLIFTLMTSSSYLSANKVFVSLSLVNTLRFTVTMVPFVITGLIQMLVSIKRIEEFLCKEDLKPDNVSTSINTGYAISIEKGHFTWNRRNPRNTLNRINLRVGEGKLVAVVGQVGAGKSSLIAAMLGEMDKVQGHVNVQGSVAYVPQEAWIQNLTVKDNILFGSKYVEKKYRRVIQACALLPDLAILSAGDNTEIGERGINVSGGQKQRISLARAVYSNSDVYLLDDPLSAVDSHVGKTLFKEVIGPEGLLRHKTRILVTHGVHWLPKVDLIVVMDNGTISEVGSYEELMQEKGAFSQFLEAYLLQEDEEDSEIARIKDDMWEQLECVSDYGLSADDSDVLTRRQSARKMSTRRKSRFSIPSGRRMSYLHPVSESSSENESSGLLHRSNSARRLSTHDKVNSLQKLHRSLSEGRILPYDAGAEEEEDTGRLIQEETSQEGTEYADRKYYYLIIYTILGVLQGIFLFMFAYLGLTRLINASGSLHSSMLFCIFRSPMAFFDTTPVGRIMNRFSSDIDILDDRVPRTFRLWAIMLSTLLVILVVISVNTPAFMIAIVPVGVLYFIMLRYYLPTARQLKRIEGVTRSPVYNHFSESITGASCIRAYRAVDRFITESQARVDINSTFYHAANTASWWIGIRLELLANFLVLAAALFSVFSDTLSGAGIGLSLTYSLQVVIALNLVVQSVSEMEMNIVSAERAEEYTRLAPEAEWIEPGSRPPLSWPEVGRLVFKSYTTRYRQGLDLVLRGLDCEISGGEKIGIVGRTGAGKSSVTLAMFRIVEPAGGKIEIDDVSISSMGLHDLRSKITILPQDPVIFSGTLRSNLDPLQRFSDHDLWTAIERAHLKDFVNSCVGNLQYECGEGGQNFSVGQRQLVCLARTLLHKTNILILDEATAAVDVETDELIQKTIKTEFRECTVLSIAHRLNTVMDYDRIMVMDKGLIVEFDSPQKLLDDKSGVFYSMAKDANLVS</sequence>
<dbReference type="CDD" id="cd03244">
    <property type="entry name" value="ABCC_MRP_domain2"/>
    <property type="match status" value="1"/>
</dbReference>
<feature type="compositionally biased region" description="Low complexity" evidence="10">
    <location>
        <begin position="510"/>
        <end position="519"/>
    </location>
</feature>
<dbReference type="CDD" id="cd18603">
    <property type="entry name" value="ABC_6TM_MRP1_2_3_6_D2_like"/>
    <property type="match status" value="1"/>
</dbReference>
<dbReference type="FunFam" id="3.40.50.300:FF:000293">
    <property type="entry name" value="ATP binding cassette subfamily C member 1"/>
    <property type="match status" value="1"/>
</dbReference>